<comment type="caution">
    <text evidence="3">Lacks conserved residue(s) required for the propagation of feature annotation.</text>
</comment>
<dbReference type="GO" id="GO:0008270">
    <property type="term" value="F:zinc ion binding"/>
    <property type="evidence" value="ECO:0007669"/>
    <property type="project" value="UniProtKB-UniRule"/>
</dbReference>
<dbReference type="PRINTS" id="PR00480">
    <property type="entry name" value="ASTACIN"/>
</dbReference>
<dbReference type="EC" id="3.4.24.-" evidence="4"/>
<reference evidence="6 7" key="1">
    <citation type="journal article" date="2022" name="Nat. Ecol. Evol.">
        <title>A masculinizing supergene underlies an exaggerated male reproductive morph in a spider.</title>
        <authorList>
            <person name="Hendrickx F."/>
            <person name="De Corte Z."/>
            <person name="Sonet G."/>
            <person name="Van Belleghem S.M."/>
            <person name="Kostlbacher S."/>
            <person name="Vangestel C."/>
        </authorList>
    </citation>
    <scope>NUCLEOTIDE SEQUENCE [LARGE SCALE GENOMIC DNA]</scope>
    <source>
        <strain evidence="6">W744_W776</strain>
    </source>
</reference>
<keyword evidence="7" id="KW-1185">Reference proteome</keyword>
<evidence type="ECO:0000256" key="3">
    <source>
        <dbReference type="PROSITE-ProRule" id="PRU01211"/>
    </source>
</evidence>
<dbReference type="EMBL" id="JAFNEN010001250">
    <property type="protein sequence ID" value="KAG8174340.1"/>
    <property type="molecule type" value="Genomic_DNA"/>
</dbReference>
<keyword evidence="3 4" id="KW-0482">Metalloprotease</keyword>
<dbReference type="InterPro" id="IPR024079">
    <property type="entry name" value="MetalloPept_cat_dom_sf"/>
</dbReference>
<feature type="binding site" evidence="3">
    <location>
        <position position="90"/>
    </location>
    <ligand>
        <name>Zn(2+)</name>
        <dbReference type="ChEBI" id="CHEBI:29105"/>
        <note>catalytic</note>
    </ligand>
</feature>
<comment type="subunit">
    <text evidence="1">Monomer.</text>
</comment>
<dbReference type="Proteomes" id="UP000827092">
    <property type="component" value="Unassembled WGS sequence"/>
</dbReference>
<keyword evidence="3 4" id="KW-0378">Hydrolase</keyword>
<keyword evidence="3 4" id="KW-0862">Zinc</keyword>
<dbReference type="Gene3D" id="3.40.390.10">
    <property type="entry name" value="Collagenase (Catalytic Domain)"/>
    <property type="match status" value="1"/>
</dbReference>
<feature type="binding site" evidence="3">
    <location>
        <position position="94"/>
    </location>
    <ligand>
        <name>Zn(2+)</name>
        <dbReference type="ChEBI" id="CHEBI:29105"/>
        <note>catalytic</note>
    </ligand>
</feature>
<proteinExistence type="predicted"/>
<comment type="function">
    <text evidence="2">Zinc metalloprotease. Provoques deadhesion of endothelial cells from cell cultures, and also degradation of fibronectin, fibrinogen and gelatin in vitro. Its role in the venom is not fully understood but it might act as a spreading factor that facilitates diffusion of other venom toxins. Alternatively, it might be involved in the proteolytic processing of other venom toxins or it might play a role in extra-oral digestion of prey.</text>
</comment>
<organism evidence="6 7">
    <name type="scientific">Oedothorax gibbosus</name>
    <dbReference type="NCBI Taxonomy" id="931172"/>
    <lineage>
        <taxon>Eukaryota</taxon>
        <taxon>Metazoa</taxon>
        <taxon>Ecdysozoa</taxon>
        <taxon>Arthropoda</taxon>
        <taxon>Chelicerata</taxon>
        <taxon>Arachnida</taxon>
        <taxon>Araneae</taxon>
        <taxon>Araneomorphae</taxon>
        <taxon>Entelegynae</taxon>
        <taxon>Araneoidea</taxon>
        <taxon>Linyphiidae</taxon>
        <taxon>Erigoninae</taxon>
        <taxon>Oedothorax</taxon>
    </lineage>
</organism>
<dbReference type="Pfam" id="PF01400">
    <property type="entry name" value="Astacin"/>
    <property type="match status" value="1"/>
</dbReference>
<dbReference type="AlphaFoldDB" id="A0AAV6TQZ7"/>
<comment type="cofactor">
    <cofactor evidence="3 4">
        <name>Zn(2+)</name>
        <dbReference type="ChEBI" id="CHEBI:29105"/>
    </cofactor>
    <text evidence="3 4">Binds 1 zinc ion per subunit.</text>
</comment>
<gene>
    <name evidence="6" type="ORF">JTE90_024496</name>
</gene>
<dbReference type="GO" id="GO:0006508">
    <property type="term" value="P:proteolysis"/>
    <property type="evidence" value="ECO:0007669"/>
    <property type="project" value="UniProtKB-KW"/>
</dbReference>
<dbReference type="PANTHER" id="PTHR10127:SF826">
    <property type="entry name" value="ZINC METALLOPROTEINASE NAS-25"/>
    <property type="match status" value="1"/>
</dbReference>
<protein>
    <recommendedName>
        <fullName evidence="4">Metalloendopeptidase</fullName>
        <ecNumber evidence="4">3.4.24.-</ecNumber>
    </recommendedName>
</protein>
<dbReference type="PROSITE" id="PS51864">
    <property type="entry name" value="ASTACIN"/>
    <property type="match status" value="1"/>
</dbReference>
<feature type="active site" evidence="3">
    <location>
        <position position="91"/>
    </location>
</feature>
<evidence type="ECO:0000259" key="5">
    <source>
        <dbReference type="PROSITE" id="PS51864"/>
    </source>
</evidence>
<evidence type="ECO:0000256" key="4">
    <source>
        <dbReference type="RuleBase" id="RU361183"/>
    </source>
</evidence>
<evidence type="ECO:0000313" key="6">
    <source>
        <dbReference type="EMBL" id="KAG8174340.1"/>
    </source>
</evidence>
<dbReference type="SUPFAM" id="SSF55486">
    <property type="entry name" value="Metalloproteases ('zincins'), catalytic domain"/>
    <property type="match status" value="1"/>
</dbReference>
<name>A0AAV6TQZ7_9ARAC</name>
<dbReference type="SMART" id="SM00235">
    <property type="entry name" value="ZnMc"/>
    <property type="match status" value="1"/>
</dbReference>
<evidence type="ECO:0000256" key="2">
    <source>
        <dbReference type="ARBA" id="ARBA00025529"/>
    </source>
</evidence>
<comment type="caution">
    <text evidence="6">The sequence shown here is derived from an EMBL/GenBank/DDBJ whole genome shotgun (WGS) entry which is preliminary data.</text>
</comment>
<sequence length="190" mass="22032">MQESREPIVVPYFIDASLVSIKRKIRNGMADIEANSRVVFREKNNTAGEFLYITSGEGCSFSPYACNGPQLCQPTVSLGVGCQDHGTILHELLHAIGFRHEHQRPDRNDYIKVLFENINGEHRDQYTTMLARDFVWRVRDFEFDFSSIMMYDQRAFSRNGEPTMIRKDGQQWRGNHIQLSRGDKDKLRSL</sequence>
<keyword evidence="3 4" id="KW-0645">Protease</keyword>
<dbReference type="GO" id="GO:0004222">
    <property type="term" value="F:metalloendopeptidase activity"/>
    <property type="evidence" value="ECO:0007669"/>
    <property type="project" value="UniProtKB-UniRule"/>
</dbReference>
<feature type="binding site" evidence="3">
    <location>
        <position position="100"/>
    </location>
    <ligand>
        <name>Zn(2+)</name>
        <dbReference type="ChEBI" id="CHEBI:29105"/>
        <note>catalytic</note>
    </ligand>
</feature>
<feature type="domain" description="Peptidase M12A" evidence="5">
    <location>
        <begin position="1"/>
        <end position="190"/>
    </location>
</feature>
<evidence type="ECO:0000313" key="7">
    <source>
        <dbReference type="Proteomes" id="UP000827092"/>
    </source>
</evidence>
<dbReference type="InterPro" id="IPR001506">
    <property type="entry name" value="Peptidase_M12A"/>
</dbReference>
<dbReference type="PANTHER" id="PTHR10127">
    <property type="entry name" value="DISCOIDIN, CUB, EGF, LAMININ , AND ZINC METALLOPROTEASE DOMAIN CONTAINING"/>
    <property type="match status" value="1"/>
</dbReference>
<keyword evidence="3 4" id="KW-0479">Metal-binding</keyword>
<accession>A0AAV6TQZ7</accession>
<dbReference type="InterPro" id="IPR006026">
    <property type="entry name" value="Peptidase_Metallo"/>
</dbReference>
<evidence type="ECO:0000256" key="1">
    <source>
        <dbReference type="ARBA" id="ARBA00011245"/>
    </source>
</evidence>